<proteinExistence type="predicted"/>
<keyword evidence="2" id="KW-1185">Reference proteome</keyword>
<protein>
    <submittedName>
        <fullName evidence="1">Uncharacterized protein</fullName>
    </submittedName>
</protein>
<dbReference type="EMBL" id="CXOI01000032">
    <property type="protein sequence ID" value="CTP87485.1"/>
    <property type="molecule type" value="Genomic_DNA"/>
</dbReference>
<name>A0A0K2ZW16_9XANT</name>
<organism evidence="1 2">
    <name type="scientific">Xanthomonas graminis pv. arrhenatheri LMG 727</name>
    <dbReference type="NCBI Taxonomy" id="1195923"/>
    <lineage>
        <taxon>Bacteria</taxon>
        <taxon>Pseudomonadati</taxon>
        <taxon>Pseudomonadota</taxon>
        <taxon>Gammaproteobacteria</taxon>
        <taxon>Lysobacterales</taxon>
        <taxon>Lysobacteraceae</taxon>
        <taxon>Xanthomonas</taxon>
        <taxon>Xanthomonas translucens group</taxon>
        <taxon>Xanthomonas graminis</taxon>
    </lineage>
</organism>
<evidence type="ECO:0000313" key="1">
    <source>
        <dbReference type="EMBL" id="CTP87485.1"/>
    </source>
</evidence>
<dbReference type="Proteomes" id="UP000046187">
    <property type="component" value="Unassembled WGS sequence"/>
</dbReference>
<gene>
    <name evidence="1" type="ORF">XTALMG727_2040</name>
</gene>
<sequence length="74" mass="7807">MVCLRRAVPAVAAALGDAVADLPCIVPQRRRHLIVEPEGARDMPRCADTCDECMRSGLRRPAQPAAGAQRAAGA</sequence>
<dbReference type="AlphaFoldDB" id="A0A0K2ZW16"/>
<reference evidence="2" key="1">
    <citation type="submission" date="2015-07" db="EMBL/GenBank/DDBJ databases">
        <authorList>
            <person name="Wibberg D."/>
        </authorList>
    </citation>
    <scope>NUCLEOTIDE SEQUENCE [LARGE SCALE GENOMIC DNA]</scope>
</reference>
<accession>A0A0K2ZW16</accession>
<evidence type="ECO:0000313" key="2">
    <source>
        <dbReference type="Proteomes" id="UP000046187"/>
    </source>
</evidence>